<dbReference type="InterPro" id="IPR038389">
    <property type="entry name" value="PSMG2_sf"/>
</dbReference>
<sequence>MASGKLTIWKRPKLSTPRLLLGLSGWMNGGEVSTGTVNYLIEKLGAEKFAEIEPEGFYLYSFPGSMEITALFRPHTKIKDGLIKDYEVPTNAFYYNEQNDLILFVGKEPNLQWQEFADCIFSLCSEFAVKLIYFIGSVAGLVPHTREPRLFCSFSDAKFKESFQRYGVKSTDYEGPASIVTYLTANCSERGLSMVSFVATVPAYVQGKNPKCVEAVIRRLAGILGVQIGLDDLRVTSDAFEKKLTDVVQEHPELASNISKLEEDYDNEIFDSEMGDLKKWLEQQGIRVD</sequence>
<accession>X0ZSU2</accession>
<dbReference type="SUPFAM" id="SSF159659">
    <property type="entry name" value="Cgl1923-like"/>
    <property type="match status" value="1"/>
</dbReference>
<evidence type="ECO:0000313" key="1">
    <source>
        <dbReference type="EMBL" id="GAG63463.1"/>
    </source>
</evidence>
<name>X0ZSU2_9ZZZZ</name>
<reference evidence="1" key="1">
    <citation type="journal article" date="2014" name="Front. Microbiol.">
        <title>High frequency of phylogenetically diverse reductive dehalogenase-homologous genes in deep subseafloor sedimentary metagenomes.</title>
        <authorList>
            <person name="Kawai M."/>
            <person name="Futagami T."/>
            <person name="Toyoda A."/>
            <person name="Takaki Y."/>
            <person name="Nishi S."/>
            <person name="Hori S."/>
            <person name="Arai W."/>
            <person name="Tsubouchi T."/>
            <person name="Morono Y."/>
            <person name="Uchiyama I."/>
            <person name="Ito T."/>
            <person name="Fujiyama A."/>
            <person name="Inagaki F."/>
            <person name="Takami H."/>
        </authorList>
    </citation>
    <scope>NUCLEOTIDE SEQUENCE</scope>
    <source>
        <strain evidence="1">Expedition CK06-06</strain>
    </source>
</reference>
<dbReference type="AlphaFoldDB" id="X0ZSU2"/>
<protein>
    <recommendedName>
        <fullName evidence="2">PAC2 family protein</fullName>
    </recommendedName>
</protein>
<dbReference type="PANTHER" id="PTHR35610">
    <property type="entry name" value="3-ISOPROPYLMALATE DEHYDRATASE-RELATED"/>
    <property type="match status" value="1"/>
</dbReference>
<evidence type="ECO:0008006" key="2">
    <source>
        <dbReference type="Google" id="ProtNLM"/>
    </source>
</evidence>
<dbReference type="EMBL" id="BART01002530">
    <property type="protein sequence ID" value="GAG63463.1"/>
    <property type="molecule type" value="Genomic_DNA"/>
</dbReference>
<gene>
    <name evidence="1" type="ORF">S01H4_07655</name>
</gene>
<dbReference type="Gene3D" id="3.40.50.10900">
    <property type="entry name" value="PAC-like subunit"/>
    <property type="match status" value="1"/>
</dbReference>
<dbReference type="InterPro" id="IPR019151">
    <property type="entry name" value="Proteasome_assmbl_chaperone_2"/>
</dbReference>
<organism evidence="1">
    <name type="scientific">marine sediment metagenome</name>
    <dbReference type="NCBI Taxonomy" id="412755"/>
    <lineage>
        <taxon>unclassified sequences</taxon>
        <taxon>metagenomes</taxon>
        <taxon>ecological metagenomes</taxon>
    </lineage>
</organism>
<comment type="caution">
    <text evidence="1">The sequence shown here is derived from an EMBL/GenBank/DDBJ whole genome shotgun (WGS) entry which is preliminary data.</text>
</comment>
<dbReference type="Pfam" id="PF09754">
    <property type="entry name" value="PAC2"/>
    <property type="match status" value="1"/>
</dbReference>
<proteinExistence type="predicted"/>